<feature type="transmembrane region" description="Helical" evidence="5">
    <location>
        <begin position="81"/>
        <end position="100"/>
    </location>
</feature>
<evidence type="ECO:0000313" key="9">
    <source>
        <dbReference type="Proteomes" id="UP000199707"/>
    </source>
</evidence>
<dbReference type="Proteomes" id="UP000515498">
    <property type="component" value="Chromosome"/>
</dbReference>
<dbReference type="Pfam" id="PF07690">
    <property type="entry name" value="MFS_1"/>
    <property type="match status" value="1"/>
</dbReference>
<feature type="transmembrane region" description="Helical" evidence="5">
    <location>
        <begin position="106"/>
        <end position="128"/>
    </location>
</feature>
<accession>A0A1G4X3E4</accession>
<dbReference type="InterPro" id="IPR011701">
    <property type="entry name" value="MFS"/>
</dbReference>
<evidence type="ECO:0000313" key="10">
    <source>
        <dbReference type="Proteomes" id="UP000515498"/>
    </source>
</evidence>
<dbReference type="EMBL" id="CP059894">
    <property type="protein sequence ID" value="QNJ90141.1"/>
    <property type="molecule type" value="Genomic_DNA"/>
</dbReference>
<dbReference type="STRING" id="1502745.SAMN02799620_06156"/>
<dbReference type="GO" id="GO:0046943">
    <property type="term" value="F:carboxylic acid transmembrane transporter activity"/>
    <property type="evidence" value="ECO:0007669"/>
    <property type="project" value="TreeGrafter"/>
</dbReference>
<keyword evidence="3 5" id="KW-1133">Transmembrane helix</keyword>
<feature type="transmembrane region" description="Helical" evidence="5">
    <location>
        <begin position="388"/>
        <end position="407"/>
    </location>
</feature>
<dbReference type="Proteomes" id="UP000199707">
    <property type="component" value="Unassembled WGS sequence"/>
</dbReference>
<evidence type="ECO:0000313" key="7">
    <source>
        <dbReference type="EMBL" id="QNJ90141.1"/>
    </source>
</evidence>
<dbReference type="KEGG" id="mflu:HZU40_17755"/>
<feature type="transmembrane region" description="Helical" evidence="5">
    <location>
        <begin position="21"/>
        <end position="41"/>
    </location>
</feature>
<keyword evidence="2 5" id="KW-0812">Transmembrane</keyword>
<dbReference type="InterPro" id="IPR020846">
    <property type="entry name" value="MFS_dom"/>
</dbReference>
<feature type="domain" description="Major facilitator superfamily (MFS) profile" evidence="6">
    <location>
        <begin position="13"/>
        <end position="411"/>
    </location>
</feature>
<feature type="transmembrane region" description="Helical" evidence="5">
    <location>
        <begin position="321"/>
        <end position="344"/>
    </location>
</feature>
<reference evidence="9" key="1">
    <citation type="submission" date="2016-10" db="EMBL/GenBank/DDBJ databases">
        <authorList>
            <person name="Varghese N."/>
            <person name="Submissions S."/>
        </authorList>
    </citation>
    <scope>NUCLEOTIDE SEQUENCE [LARGE SCALE GENOMIC DNA]</scope>
    <source>
        <strain evidence="9">UNC267MFSha1.1M11</strain>
    </source>
</reference>
<dbReference type="InterPro" id="IPR036259">
    <property type="entry name" value="MFS_trans_sf"/>
</dbReference>
<evidence type="ECO:0000256" key="2">
    <source>
        <dbReference type="ARBA" id="ARBA00022692"/>
    </source>
</evidence>
<dbReference type="PANTHER" id="PTHR23508:SF10">
    <property type="entry name" value="CARBOXYLIC ACID TRANSPORTER PROTEIN HOMOLOG"/>
    <property type="match status" value="1"/>
</dbReference>
<feature type="transmembrane region" description="Helical" evidence="5">
    <location>
        <begin position="295"/>
        <end position="315"/>
    </location>
</feature>
<evidence type="ECO:0000259" key="6">
    <source>
        <dbReference type="PROSITE" id="PS50850"/>
    </source>
</evidence>
<dbReference type="RefSeq" id="WP_090364544.1">
    <property type="nucleotide sequence ID" value="NZ_CP059894.1"/>
</dbReference>
<dbReference type="PROSITE" id="PS00217">
    <property type="entry name" value="SUGAR_TRANSPORT_2"/>
    <property type="match status" value="1"/>
</dbReference>
<evidence type="ECO:0000256" key="3">
    <source>
        <dbReference type="ARBA" id="ARBA00022989"/>
    </source>
</evidence>
<keyword evidence="4 5" id="KW-0472">Membrane</keyword>
<dbReference type="PANTHER" id="PTHR23508">
    <property type="entry name" value="CARBOXYLIC ACID TRANSPORTER PROTEIN HOMOLOG"/>
    <property type="match status" value="1"/>
</dbReference>
<dbReference type="Gene3D" id="1.20.1250.20">
    <property type="entry name" value="MFS general substrate transporter like domains"/>
    <property type="match status" value="1"/>
</dbReference>
<feature type="transmembrane region" description="Helical" evidence="5">
    <location>
        <begin position="224"/>
        <end position="243"/>
    </location>
</feature>
<dbReference type="AlphaFoldDB" id="A0A1G4X3E4"/>
<dbReference type="EMBL" id="FMUB01000020">
    <property type="protein sequence ID" value="SCX34010.1"/>
    <property type="molecule type" value="Genomic_DNA"/>
</dbReference>
<evidence type="ECO:0000256" key="1">
    <source>
        <dbReference type="ARBA" id="ARBA00004651"/>
    </source>
</evidence>
<feature type="transmembrane region" description="Helical" evidence="5">
    <location>
        <begin position="140"/>
        <end position="161"/>
    </location>
</feature>
<proteinExistence type="predicted"/>
<feature type="transmembrane region" description="Helical" evidence="5">
    <location>
        <begin position="167"/>
        <end position="186"/>
    </location>
</feature>
<reference evidence="7 10" key="3">
    <citation type="submission" date="2020-07" db="EMBL/GenBank/DDBJ databases">
        <title>Draft genome sequence of four isobutane-metabolizing strains capable of cometabolically degrading diverse ether contaminants.</title>
        <authorList>
            <person name="Chen W."/>
            <person name="Faulkner N."/>
            <person name="Smith C."/>
            <person name="Hyman M."/>
        </authorList>
    </citation>
    <scope>NUCLEOTIDE SEQUENCE [LARGE SCALE GENOMIC DNA]</scope>
    <source>
        <strain evidence="7 10">2A</strain>
    </source>
</reference>
<organism evidence="8 9">
    <name type="scientific">Mycolicibacterium fluoranthenivorans</name>
    <dbReference type="NCBI Taxonomy" id="258505"/>
    <lineage>
        <taxon>Bacteria</taxon>
        <taxon>Bacillati</taxon>
        <taxon>Actinomycetota</taxon>
        <taxon>Actinomycetes</taxon>
        <taxon>Mycobacteriales</taxon>
        <taxon>Mycobacteriaceae</taxon>
        <taxon>Mycolicibacterium</taxon>
    </lineage>
</organism>
<name>A0A1G4X3E4_9MYCO</name>
<sequence>MKIGARSTTGWRATIAVAMSNYIEAGSIIAIATSLGFWQTAFGISNFAVGLLAALSANAFGAAIGAILGGPLCDRFGRKAIYTYDLLVYMAGVLLAAFAVNFAMLLTAFIVTGIAVGAGVPASWTYIAEQAPSADRAKHVGTAQLAWSVGPLIGFALAAALAPMGLLGSRLIFVHLFVVAAVVWWVRQGLAESQIWKDEGRNESASLATSVGSRGLRGLFSRKVNIAALLFLGGIYLFWNTVAGQAGIFMPRVYDTAGLHSPVAQNLLQVLVWGCTVAATYFGFMRYADRMSQRLLYVIGAALGIIGWIVLVAFTDGGVPTMLVFAVLWGVSAGIGAQAFYSLWASELFATPYRASAQGVMFFVVRTATGLLSYFFPTLLAATGLTTVGILLVALLTVALVIGAVWAPATRGKTLQEIEVERYGACVSPSAPVERTAA</sequence>
<feature type="transmembrane region" description="Helical" evidence="5">
    <location>
        <begin position="356"/>
        <end position="376"/>
    </location>
</feature>
<comment type="subcellular location">
    <subcellularLocation>
        <location evidence="1">Cell membrane</location>
        <topology evidence="1">Multi-pass membrane protein</topology>
    </subcellularLocation>
</comment>
<protein>
    <submittedName>
        <fullName evidence="7 8">MFS transporter</fullName>
    </submittedName>
</protein>
<feature type="transmembrane region" description="Helical" evidence="5">
    <location>
        <begin position="263"/>
        <end position="283"/>
    </location>
</feature>
<feature type="transmembrane region" description="Helical" evidence="5">
    <location>
        <begin position="47"/>
        <end position="69"/>
    </location>
</feature>
<reference evidence="8" key="2">
    <citation type="submission" date="2016-10" db="EMBL/GenBank/DDBJ databases">
        <authorList>
            <person name="de Groot N.N."/>
        </authorList>
    </citation>
    <scope>NUCLEOTIDE SEQUENCE [LARGE SCALE GENOMIC DNA]</scope>
    <source>
        <strain evidence="8">UNC267MFSha1.1M11</strain>
    </source>
</reference>
<evidence type="ECO:0000256" key="5">
    <source>
        <dbReference type="SAM" id="Phobius"/>
    </source>
</evidence>
<dbReference type="GO" id="GO:0005886">
    <property type="term" value="C:plasma membrane"/>
    <property type="evidence" value="ECO:0007669"/>
    <property type="project" value="UniProtKB-SubCell"/>
</dbReference>
<evidence type="ECO:0000256" key="4">
    <source>
        <dbReference type="ARBA" id="ARBA00023136"/>
    </source>
</evidence>
<dbReference type="PROSITE" id="PS50850">
    <property type="entry name" value="MFS"/>
    <property type="match status" value="1"/>
</dbReference>
<dbReference type="InterPro" id="IPR005829">
    <property type="entry name" value="Sugar_transporter_CS"/>
</dbReference>
<dbReference type="SUPFAM" id="SSF103473">
    <property type="entry name" value="MFS general substrate transporter"/>
    <property type="match status" value="1"/>
</dbReference>
<evidence type="ECO:0000313" key="8">
    <source>
        <dbReference type="EMBL" id="SCX34010.1"/>
    </source>
</evidence>
<gene>
    <name evidence="7" type="ORF">HZU40_17755</name>
    <name evidence="8" type="ORF">SAMN02799620_06156</name>
</gene>